<dbReference type="Pfam" id="PF15294">
    <property type="entry name" value="Leu_zip"/>
    <property type="match status" value="1"/>
</dbReference>
<accession>A0A1Y2D1X4</accession>
<dbReference type="InterPro" id="IPR026157">
    <property type="entry name" value="LZTFL1"/>
</dbReference>
<comment type="function">
    <text evidence="6">Regulates ciliary localization of the BBSome complex. Together with the BBSome complex, controls SMO ciliary trafficking and contributes to the sonic hedgehog (SHH) pathway regulation. May play a role in neurite outgrowth. May have tumor suppressor function.</text>
</comment>
<dbReference type="Proteomes" id="UP000193642">
    <property type="component" value="Unassembled WGS sequence"/>
</dbReference>
<evidence type="ECO:0000313" key="8">
    <source>
        <dbReference type="EMBL" id="ORY53134.1"/>
    </source>
</evidence>
<protein>
    <recommendedName>
        <fullName evidence="3">Leucine zipper transcription factor-like protein 1</fullName>
    </recommendedName>
</protein>
<sequence length="231" mass="26385">MESELHRYLIFMRKQRADSLKELRLTLKEVAERRVTETTYNSDDVREILNDATVNCEATFQSEGMLQSHMNMLLIQQYLTQAGAKGLVLVGDMKELENRDRLAEAAEFEENLFSGRVGTLEAKPQPEANPINNGETILLKGKIAELEKALNDLKMNAIVQRPVKNEAPDLLRKISLMSERIKGLEADLEGRIDKSMPVQNLKKMLQQKNELLKEYRTKLSKYDPSFLEGCS</sequence>
<comment type="similarity">
    <text evidence="2">Belongs to the LZTFL1 family.</text>
</comment>
<comment type="subcellular location">
    <subcellularLocation>
        <location evidence="1">Cytoplasm</location>
    </subcellularLocation>
</comment>
<proteinExistence type="inferred from homology"/>
<reference evidence="8 9" key="1">
    <citation type="submission" date="2016-07" db="EMBL/GenBank/DDBJ databases">
        <title>Pervasive Adenine N6-methylation of Active Genes in Fungi.</title>
        <authorList>
            <consortium name="DOE Joint Genome Institute"/>
            <person name="Mondo S.J."/>
            <person name="Dannebaum R.O."/>
            <person name="Kuo R.C."/>
            <person name="Labutti K."/>
            <person name="Haridas S."/>
            <person name="Kuo A."/>
            <person name="Salamov A."/>
            <person name="Ahrendt S.R."/>
            <person name="Lipzen A."/>
            <person name="Sullivan W."/>
            <person name="Andreopoulos W.B."/>
            <person name="Clum A."/>
            <person name="Lindquist E."/>
            <person name="Daum C."/>
            <person name="Ramamoorthy G.K."/>
            <person name="Gryganskyi A."/>
            <person name="Culley D."/>
            <person name="Magnuson J.K."/>
            <person name="James T.Y."/>
            <person name="O'Malley M.A."/>
            <person name="Stajich J.E."/>
            <person name="Spatafora J.W."/>
            <person name="Visel A."/>
            <person name="Grigoriev I.V."/>
        </authorList>
    </citation>
    <scope>NUCLEOTIDE SEQUENCE [LARGE SCALE GENOMIC DNA]</scope>
    <source>
        <strain evidence="8 9">JEL800</strain>
    </source>
</reference>
<keyword evidence="5" id="KW-0175">Coiled coil</keyword>
<keyword evidence="9" id="KW-1185">Reference proteome</keyword>
<evidence type="ECO:0000256" key="6">
    <source>
        <dbReference type="ARBA" id="ARBA00024898"/>
    </source>
</evidence>
<evidence type="ECO:0000256" key="5">
    <source>
        <dbReference type="ARBA" id="ARBA00023054"/>
    </source>
</evidence>
<name>A0A1Y2D1X4_9FUNG</name>
<dbReference type="AlphaFoldDB" id="A0A1Y2D1X4"/>
<dbReference type="EMBL" id="MCGO01000002">
    <property type="protein sequence ID" value="ORY53134.1"/>
    <property type="molecule type" value="Genomic_DNA"/>
</dbReference>
<evidence type="ECO:0000256" key="4">
    <source>
        <dbReference type="ARBA" id="ARBA00022490"/>
    </source>
</evidence>
<comment type="caution">
    <text evidence="8">The sequence shown here is derived from an EMBL/GenBank/DDBJ whole genome shotgun (WGS) entry which is preliminary data.</text>
</comment>
<evidence type="ECO:0000256" key="1">
    <source>
        <dbReference type="ARBA" id="ARBA00004496"/>
    </source>
</evidence>
<evidence type="ECO:0000256" key="2">
    <source>
        <dbReference type="ARBA" id="ARBA00008868"/>
    </source>
</evidence>
<dbReference type="PANTHER" id="PTHR21635">
    <property type="entry name" value="LEUCINE ZIPPER TRANSCRIPTION FACTOR LIKE"/>
    <property type="match status" value="1"/>
</dbReference>
<organism evidence="8 9">
    <name type="scientific">Rhizoclosmatium globosum</name>
    <dbReference type="NCBI Taxonomy" id="329046"/>
    <lineage>
        <taxon>Eukaryota</taxon>
        <taxon>Fungi</taxon>
        <taxon>Fungi incertae sedis</taxon>
        <taxon>Chytridiomycota</taxon>
        <taxon>Chytridiomycota incertae sedis</taxon>
        <taxon>Chytridiomycetes</taxon>
        <taxon>Chytridiales</taxon>
        <taxon>Chytriomycetaceae</taxon>
        <taxon>Rhizoclosmatium</taxon>
    </lineage>
</organism>
<keyword evidence="4" id="KW-0963">Cytoplasm</keyword>
<dbReference type="GO" id="GO:1903565">
    <property type="term" value="P:negative regulation of protein localization to cilium"/>
    <property type="evidence" value="ECO:0007669"/>
    <property type="project" value="TreeGrafter"/>
</dbReference>
<evidence type="ECO:0000256" key="7">
    <source>
        <dbReference type="ARBA" id="ARBA00026004"/>
    </source>
</evidence>
<gene>
    <name evidence="8" type="ORF">BCR33DRAFT_845354</name>
</gene>
<comment type="subunit">
    <text evidence="7">Self-associates. Interacts with BBS9; the interaction mediates the association of LZTL1 with the BBsome complex and regulates BBSome ciliary trafficking.</text>
</comment>
<dbReference type="STRING" id="329046.A0A1Y2D1X4"/>
<dbReference type="OrthoDB" id="313412at2759"/>
<dbReference type="PANTHER" id="PTHR21635:SF0">
    <property type="entry name" value="LEUCINE ZIPPER TRANSCRIPTION FACTOR-LIKE PROTEIN 1"/>
    <property type="match status" value="1"/>
</dbReference>
<evidence type="ECO:0000313" key="9">
    <source>
        <dbReference type="Proteomes" id="UP000193642"/>
    </source>
</evidence>
<evidence type="ECO:0000256" key="3">
    <source>
        <dbReference type="ARBA" id="ARBA00018920"/>
    </source>
</evidence>
<dbReference type="GO" id="GO:0005737">
    <property type="term" value="C:cytoplasm"/>
    <property type="evidence" value="ECO:0007669"/>
    <property type="project" value="UniProtKB-SubCell"/>
</dbReference>